<dbReference type="SUPFAM" id="SSF53098">
    <property type="entry name" value="Ribonuclease H-like"/>
    <property type="match status" value="1"/>
</dbReference>
<dbReference type="PANTHER" id="PTHR32166:SF122">
    <property type="entry name" value="OS09G0499600 PROTEIN"/>
    <property type="match status" value="1"/>
</dbReference>
<dbReference type="InterPro" id="IPR008906">
    <property type="entry name" value="HATC_C_dom"/>
</dbReference>
<organism evidence="3 4">
    <name type="scientific">Escallonia rubra</name>
    <dbReference type="NCBI Taxonomy" id="112253"/>
    <lineage>
        <taxon>Eukaryota</taxon>
        <taxon>Viridiplantae</taxon>
        <taxon>Streptophyta</taxon>
        <taxon>Embryophyta</taxon>
        <taxon>Tracheophyta</taxon>
        <taxon>Spermatophyta</taxon>
        <taxon>Magnoliopsida</taxon>
        <taxon>eudicotyledons</taxon>
        <taxon>Gunneridae</taxon>
        <taxon>Pentapetalae</taxon>
        <taxon>asterids</taxon>
        <taxon>campanulids</taxon>
        <taxon>Escalloniales</taxon>
        <taxon>Escalloniaceae</taxon>
        <taxon>Escallonia</taxon>
    </lineage>
</organism>
<gene>
    <name evidence="3" type="ORF">RJ640_003421</name>
</gene>
<dbReference type="Proteomes" id="UP001187471">
    <property type="component" value="Unassembled WGS sequence"/>
</dbReference>
<dbReference type="PANTHER" id="PTHR32166">
    <property type="entry name" value="OSJNBA0013A04.12 PROTEIN"/>
    <property type="match status" value="1"/>
</dbReference>
<protein>
    <recommendedName>
        <fullName evidence="5">DUF659 domain-containing protein</fullName>
    </recommendedName>
</protein>
<evidence type="ECO:0000259" key="1">
    <source>
        <dbReference type="Pfam" id="PF04937"/>
    </source>
</evidence>
<dbReference type="GO" id="GO:0046983">
    <property type="term" value="F:protein dimerization activity"/>
    <property type="evidence" value="ECO:0007669"/>
    <property type="project" value="InterPro"/>
</dbReference>
<sequence length="731" mass="83243">MKQLLEGYQKAKTRKEKLNVNIGYGDCVDVDDDSEDIALSADSIGNAGKKKGKEVAVASKRKKVSSFFAPRTTLGSQPSIKSAMATNEMVDNVKLAVACWWYDANVPFNGARSKYYQPMFSAALAVGPGFKAPYFHDLRRNLLRTLVDEISTYLDEFRPIWELYGCSVMSDGWSNRRQELVINFLVYCPKGTMFFKSIDASGLTKDDDTLYGIFNEVVQLIGPNYIVQFITDNEAAYKAAGKRLQREYGFFWAPCAAHCIDLMLENLADVRHFPTVDATIIKAKNITKFIYNHRFVMNMMRKEFTNGRELCRPGITRFATNFLSLQCLLKFKKELREMFTCDKWLTSKLAKSVVGKEFVKLVLEDRDFWLQCQHVVKLSEPLVRVLRLTDGDEKPSMGYLYEAIDKAKETIKSNLKNRLSFYMPVLRVIDARWDKQHSSPLHSAGCFLNPGIFFKPYFNKQKEVTRGLLSTITALVHDDYMQDLISSQLEEYKQATGDFGMPIAVRQREKLNPVAWWEQFGNNCPDLQKFAIFVLSQCTSARFAKSVFEFIHSKKRNRLEHKRLNDLVFVRYNLKLRERAIGRTKEALDPVSLDNIDVLADWVSEEESVITQEDLDNDGGWDVLQPEPAAVNLEDEEVHYEDEEDALHDIPSQYDWEFGGEGDPYHYIDSKKGREGAVTVVHSVYGCWGKRKGGLLPSCAVVVEVAVGVEVVVGTDVDDVDNNAADTTIMH</sequence>
<evidence type="ECO:0008006" key="5">
    <source>
        <dbReference type="Google" id="ProtNLM"/>
    </source>
</evidence>
<comment type="caution">
    <text evidence="3">The sequence shown here is derived from an EMBL/GenBank/DDBJ whole genome shotgun (WGS) entry which is preliminary data.</text>
</comment>
<proteinExistence type="predicted"/>
<evidence type="ECO:0000313" key="4">
    <source>
        <dbReference type="Proteomes" id="UP001187471"/>
    </source>
</evidence>
<feature type="domain" description="HAT C-terminal dimerisation" evidence="2">
    <location>
        <begin position="503"/>
        <end position="574"/>
    </location>
</feature>
<dbReference type="Pfam" id="PF04937">
    <property type="entry name" value="DUF659"/>
    <property type="match status" value="1"/>
</dbReference>
<dbReference type="Pfam" id="PF05699">
    <property type="entry name" value="Dimer_Tnp_hAT"/>
    <property type="match status" value="1"/>
</dbReference>
<accession>A0AA88UNS0</accession>
<reference evidence="3" key="1">
    <citation type="submission" date="2022-12" db="EMBL/GenBank/DDBJ databases">
        <title>Draft genome assemblies for two species of Escallonia (Escalloniales).</title>
        <authorList>
            <person name="Chanderbali A."/>
            <person name="Dervinis C."/>
            <person name="Anghel I."/>
            <person name="Soltis D."/>
            <person name="Soltis P."/>
            <person name="Zapata F."/>
        </authorList>
    </citation>
    <scope>NUCLEOTIDE SEQUENCE</scope>
    <source>
        <strain evidence="3">UCBG92.1500</strain>
        <tissue evidence="3">Leaf</tissue>
    </source>
</reference>
<dbReference type="EMBL" id="JAVXUO010000923">
    <property type="protein sequence ID" value="KAK2987943.1"/>
    <property type="molecule type" value="Genomic_DNA"/>
</dbReference>
<keyword evidence="4" id="KW-1185">Reference proteome</keyword>
<dbReference type="InterPro" id="IPR007021">
    <property type="entry name" value="DUF659"/>
</dbReference>
<dbReference type="AlphaFoldDB" id="A0AA88UNS0"/>
<name>A0AA88UNS0_9ASTE</name>
<feature type="domain" description="DUF659" evidence="1">
    <location>
        <begin position="133"/>
        <end position="286"/>
    </location>
</feature>
<evidence type="ECO:0000313" key="3">
    <source>
        <dbReference type="EMBL" id="KAK2987943.1"/>
    </source>
</evidence>
<dbReference type="InterPro" id="IPR012337">
    <property type="entry name" value="RNaseH-like_sf"/>
</dbReference>
<evidence type="ECO:0000259" key="2">
    <source>
        <dbReference type="Pfam" id="PF05699"/>
    </source>
</evidence>